<sequence>MPTIKNNVLLIGIAITTILSVFCGYKYFTAVSENEKKSELFNAEKQILQTQLQEILVSYDKVNAENVDLKKNQAEIFENYSSLASTASPELEYTTDKSPAGKVHNLRIQNENFRNQIAELETKIERNKIKIHQIEEHNFSVEEKTVVKQLKAVNVNARGVRVLTDLYKKNKVQPIQELRVCFTLEGSEFVGIGNKKVYIQIINPNNQIVSLEKDFFEDTQGNKVVYSSKTDVAYNQKDTDVCTYVDLEKNKTIKGTYKVNLFYNSIKIGSTSYDYN</sequence>
<keyword evidence="4" id="KW-1185">Reference proteome</keyword>
<evidence type="ECO:0000313" key="4">
    <source>
        <dbReference type="Proteomes" id="UP000825258"/>
    </source>
</evidence>
<feature type="coiled-coil region" evidence="1">
    <location>
        <begin position="103"/>
        <end position="137"/>
    </location>
</feature>
<evidence type="ECO:0000256" key="1">
    <source>
        <dbReference type="SAM" id="Coils"/>
    </source>
</evidence>
<organism evidence="3 4">
    <name type="scientific">Flavobacterium okayamense</name>
    <dbReference type="NCBI Taxonomy" id="2830782"/>
    <lineage>
        <taxon>Bacteria</taxon>
        <taxon>Pseudomonadati</taxon>
        <taxon>Bacteroidota</taxon>
        <taxon>Flavobacteriia</taxon>
        <taxon>Flavobacteriales</taxon>
        <taxon>Flavobacteriaceae</taxon>
        <taxon>Flavobacterium</taxon>
    </lineage>
</organism>
<feature type="transmembrane region" description="Helical" evidence="2">
    <location>
        <begin position="7"/>
        <end position="28"/>
    </location>
</feature>
<evidence type="ECO:0008006" key="5">
    <source>
        <dbReference type="Google" id="ProtNLM"/>
    </source>
</evidence>
<evidence type="ECO:0000313" key="3">
    <source>
        <dbReference type="EMBL" id="BCY27655.1"/>
    </source>
</evidence>
<reference evidence="3 4" key="1">
    <citation type="submission" date="2021-06" db="EMBL/GenBank/DDBJ databases">
        <title>Whole genome sequences of Flavobacterium sp. KK2020170 and assembly.</title>
        <authorList>
            <person name="Kitahara K."/>
            <person name="Miyoshi S."/>
            <person name="Uesaka K."/>
        </authorList>
    </citation>
    <scope>NUCLEOTIDE SEQUENCE [LARGE SCALE GENOMIC DNA]</scope>
    <source>
        <strain evidence="3 4">KK2020170</strain>
    </source>
</reference>
<accession>A0ABM7S8I5</accession>
<protein>
    <recommendedName>
        <fullName evidence="5">Chromosome partitioning protein ParA</fullName>
    </recommendedName>
</protein>
<keyword evidence="2" id="KW-0812">Transmembrane</keyword>
<gene>
    <name evidence="3" type="ORF">KK2020170_05230</name>
</gene>
<keyword evidence="2" id="KW-1133">Transmembrane helix</keyword>
<dbReference type="Proteomes" id="UP000825258">
    <property type="component" value="Chromosome"/>
</dbReference>
<proteinExistence type="predicted"/>
<evidence type="ECO:0000256" key="2">
    <source>
        <dbReference type="SAM" id="Phobius"/>
    </source>
</evidence>
<keyword evidence="1" id="KW-0175">Coiled coil</keyword>
<keyword evidence="2" id="KW-0472">Membrane</keyword>
<dbReference type="EMBL" id="AP024749">
    <property type="protein sequence ID" value="BCY27655.1"/>
    <property type="molecule type" value="Genomic_DNA"/>
</dbReference>
<dbReference type="RefSeq" id="WP_221259262.1">
    <property type="nucleotide sequence ID" value="NZ_AP024749.1"/>
</dbReference>
<name>A0ABM7S8I5_9FLAO</name>